<dbReference type="Gene3D" id="3.20.20.140">
    <property type="entry name" value="Metal-dependent hydrolases"/>
    <property type="match status" value="1"/>
</dbReference>
<sequence length="295" mass="31650">MSERIDAHCHFWELSRGDYHWLQDNDDPALAPIRRNFGPADLRPLSAAAGIGQVVLVQAAESDAETDFMVALARQNADIAGVVGWVDLASAGAADRIAALAVEPALTSLRPMLQDIADPDWLLVAPTPAALAALERSGLRFDALVLPVHLSRLATFCAAHPDLAVIIDHAAKPALGAPADDPRHALWAEGMARLASETDCACKLSGLLTEMRPDQRDTPEAALAVLQPVFERLLDWFGVDRLVWGSDWPVLTLAASHARWVEITDALLGPLSASERAAILGGNARRFYGLADSNN</sequence>
<dbReference type="HOGENOM" id="CLU_044590_3_0_5"/>
<organism evidence="3 4">
    <name type="scientific">Aurantimonas manganoxydans (strain ATCC BAA-1229 / DSM 21871 / SI85-9A1)</name>
    <dbReference type="NCBI Taxonomy" id="287752"/>
    <lineage>
        <taxon>Bacteria</taxon>
        <taxon>Pseudomonadati</taxon>
        <taxon>Pseudomonadota</taxon>
        <taxon>Alphaproteobacteria</taxon>
        <taxon>Hyphomicrobiales</taxon>
        <taxon>Aurantimonadaceae</taxon>
        <taxon>Aurantimonas</taxon>
    </lineage>
</organism>
<comment type="caution">
    <text evidence="3">The sequence shown here is derived from an EMBL/GenBank/DDBJ whole genome shotgun (WGS) entry which is preliminary data.</text>
</comment>
<accession>Q1YNN7</accession>
<dbReference type="GO" id="GO:0016787">
    <property type="term" value="F:hydrolase activity"/>
    <property type="evidence" value="ECO:0007669"/>
    <property type="project" value="UniProtKB-KW"/>
</dbReference>
<proteinExistence type="inferred from homology"/>
<dbReference type="OrthoDB" id="9787654at2"/>
<dbReference type="BioCyc" id="AURANTIMONAS:SI859A1_01800-MONOMER"/>
<dbReference type="Proteomes" id="UP000000321">
    <property type="component" value="Unassembled WGS sequence"/>
</dbReference>
<dbReference type="AlphaFoldDB" id="Q1YNN7"/>
<evidence type="ECO:0000256" key="1">
    <source>
        <dbReference type="ARBA" id="ARBA00038310"/>
    </source>
</evidence>
<gene>
    <name evidence="3" type="ORF">SI859A1_01800</name>
</gene>
<dbReference type="InterPro" id="IPR052350">
    <property type="entry name" value="Metallo-dep_Lactonases"/>
</dbReference>
<dbReference type="Pfam" id="PF04909">
    <property type="entry name" value="Amidohydro_2"/>
    <property type="match status" value="1"/>
</dbReference>
<comment type="similarity">
    <text evidence="1">Belongs to the metallo-dependent hydrolases superfamily.</text>
</comment>
<dbReference type="InterPro" id="IPR032466">
    <property type="entry name" value="Metal_Hydrolase"/>
</dbReference>
<dbReference type="SUPFAM" id="SSF51556">
    <property type="entry name" value="Metallo-dependent hydrolases"/>
    <property type="match status" value="1"/>
</dbReference>
<dbReference type="RefSeq" id="WP_009209640.1">
    <property type="nucleotide sequence ID" value="NZ_BBWP01000052.1"/>
</dbReference>
<name>Q1YNN7_AURMS</name>
<evidence type="ECO:0000313" key="4">
    <source>
        <dbReference type="Proteomes" id="UP000000321"/>
    </source>
</evidence>
<feature type="domain" description="Amidohydrolase-related" evidence="2">
    <location>
        <begin position="5"/>
        <end position="290"/>
    </location>
</feature>
<dbReference type="PANTHER" id="PTHR43569:SF2">
    <property type="entry name" value="AMIDOHYDROLASE-RELATED DOMAIN-CONTAINING PROTEIN"/>
    <property type="match status" value="1"/>
</dbReference>
<evidence type="ECO:0000313" key="3">
    <source>
        <dbReference type="EMBL" id="EAS50994.1"/>
    </source>
</evidence>
<dbReference type="InterPro" id="IPR006680">
    <property type="entry name" value="Amidohydro-rel"/>
</dbReference>
<keyword evidence="4" id="KW-1185">Reference proteome</keyword>
<evidence type="ECO:0000259" key="2">
    <source>
        <dbReference type="Pfam" id="PF04909"/>
    </source>
</evidence>
<reference evidence="3 4" key="1">
    <citation type="journal article" date="2008" name="Appl. Environ. Microbiol.">
        <title>Genomic insights into Mn(II) oxidation by the marine alphaproteobacterium Aurantimonas sp. strain SI85-9A1.</title>
        <authorList>
            <person name="Dick G.J."/>
            <person name="Podell S."/>
            <person name="Johnson H.A."/>
            <person name="Rivera-Espinoza Y."/>
            <person name="Bernier-Latmani R."/>
            <person name="McCarthy J.K."/>
            <person name="Torpey J.W."/>
            <person name="Clement B.G."/>
            <person name="Gaasterland T."/>
            <person name="Tebo B.M."/>
        </authorList>
    </citation>
    <scope>NUCLEOTIDE SEQUENCE [LARGE SCALE GENOMIC DNA]</scope>
    <source>
        <strain evidence="3 4">SI85-9A1</strain>
    </source>
</reference>
<dbReference type="EMBL" id="AAPJ01000001">
    <property type="protein sequence ID" value="EAS50994.1"/>
    <property type="molecule type" value="Genomic_DNA"/>
</dbReference>
<dbReference type="PANTHER" id="PTHR43569">
    <property type="entry name" value="AMIDOHYDROLASE"/>
    <property type="match status" value="1"/>
</dbReference>
<keyword evidence="3" id="KW-0378">Hydrolase</keyword>
<protein>
    <submittedName>
        <fullName evidence="3">Putative metal-dependent hydrolase</fullName>
    </submittedName>
</protein>